<dbReference type="InterPro" id="IPR029047">
    <property type="entry name" value="HSP70_peptide-bd_sf"/>
</dbReference>
<dbReference type="Pfam" id="PF00012">
    <property type="entry name" value="HSP70"/>
    <property type="match status" value="2"/>
</dbReference>
<dbReference type="GO" id="GO:0005524">
    <property type="term" value="F:ATP binding"/>
    <property type="evidence" value="ECO:0007669"/>
    <property type="project" value="UniProtKB-KW"/>
</dbReference>
<dbReference type="Proteomes" id="UP000712600">
    <property type="component" value="Unassembled WGS sequence"/>
</dbReference>
<evidence type="ECO:0000256" key="2">
    <source>
        <dbReference type="ARBA" id="ARBA00004496"/>
    </source>
</evidence>
<dbReference type="PANTHER" id="PTHR45639">
    <property type="entry name" value="HSC70CB, ISOFORM G-RELATED"/>
    <property type="match status" value="1"/>
</dbReference>
<evidence type="ECO:0000256" key="7">
    <source>
        <dbReference type="ARBA" id="ARBA00023016"/>
    </source>
</evidence>
<name>A0A8S9PMV0_BRACR</name>
<dbReference type="GO" id="GO:0005634">
    <property type="term" value="C:nucleus"/>
    <property type="evidence" value="ECO:0007669"/>
    <property type="project" value="UniProtKB-SubCell"/>
</dbReference>
<feature type="region of interest" description="Disordered" evidence="10">
    <location>
        <begin position="542"/>
        <end position="589"/>
    </location>
</feature>
<dbReference type="FunFam" id="1.20.1270.10:FF:000002">
    <property type="entry name" value="Heat shock 70 kDa protein 4"/>
    <property type="match status" value="1"/>
</dbReference>
<dbReference type="EMBL" id="QGKX02001347">
    <property type="protein sequence ID" value="KAF3524087.1"/>
    <property type="molecule type" value="Genomic_DNA"/>
</dbReference>
<dbReference type="InterPro" id="IPR029048">
    <property type="entry name" value="HSP70_C_sf"/>
</dbReference>
<evidence type="ECO:0000313" key="11">
    <source>
        <dbReference type="EMBL" id="KAF3524087.1"/>
    </source>
</evidence>
<sequence length="589" mass="65057">MSVVGFDFGNDNCLVAVARQRGIDVVLNDESNRETPAIVCFGEKQRFIGTAGAASTMMNPKNSISQIKRLVGRQFSDPELQRDIKSLPFSVTEGPDGYPLIHASYLGEKRAFTPTQVMGMMLSNLKGIAEKNLNAAVVDCCIGIPYSTPDYLTIHVINSYKVHESFPFSVSLAWKGAAADTQNGGAEIQQSTVVFPKGNPIPSVKALTFYRSGTFSVDVQYSDVTDLQAPAKISTYTIGPFQSSKGERAKVKVKVRLTLHGIVSVESATLLEEEEVDVPVTTEQMDTDKASGETDVNMQDAKETSDAAGAENGVTEPADKPVQMETDSKAEAPKKKVKKTNVPLSELVYGALQSVDVQKAVEKEYEMALQDRVMEETKDKKNAVESYVYDMRNKLSDKLHEYITESEREAFLAKLQEVEDWLYEDGEDETKGVYVAKLEELKKVGDPVEMRYKESQERGTVIGQLGHCVNSYREAAVSNESKFDHIELEEKQKVLNECVEAEAWMREKQQQQEALPKYATPAFLSADVTRKAEALDKFCRPIMTKPKPVVKPEAPPAKAAADEEKSEPQPEAASGEEPMETEKPTEDSA</sequence>
<feature type="region of interest" description="Disordered" evidence="10">
    <location>
        <begin position="282"/>
        <end position="337"/>
    </location>
</feature>
<dbReference type="GO" id="GO:0140662">
    <property type="term" value="F:ATP-dependent protein folding chaperone"/>
    <property type="evidence" value="ECO:0007669"/>
    <property type="project" value="InterPro"/>
</dbReference>
<dbReference type="AlphaFoldDB" id="A0A8S9PMV0"/>
<comment type="function">
    <text evidence="9">In cooperation with other chaperones, Hsp70s are key components that facilitate folding of de novo synthesized proteins, assist translocation of precursor proteins into organelles, and are responsible for degradation of damaged protein under stress conditions.</text>
</comment>
<keyword evidence="7" id="KW-0346">Stress response</keyword>
<evidence type="ECO:0000256" key="8">
    <source>
        <dbReference type="ARBA" id="ARBA00023242"/>
    </source>
</evidence>
<dbReference type="Gene3D" id="2.60.34.10">
    <property type="entry name" value="Substrate Binding Domain Of DNAk, Chain A, domain 1"/>
    <property type="match status" value="1"/>
</dbReference>
<keyword evidence="6" id="KW-0067">ATP-binding</keyword>
<evidence type="ECO:0000256" key="5">
    <source>
        <dbReference type="ARBA" id="ARBA00022741"/>
    </source>
</evidence>
<comment type="caution">
    <text evidence="11">The sequence shown here is derived from an EMBL/GenBank/DDBJ whole genome shotgun (WGS) entry which is preliminary data.</text>
</comment>
<proteinExistence type="predicted"/>
<dbReference type="SUPFAM" id="SSF100934">
    <property type="entry name" value="Heat shock protein 70kD (HSP70), C-terminal subdomain"/>
    <property type="match status" value="2"/>
</dbReference>
<evidence type="ECO:0000256" key="10">
    <source>
        <dbReference type="SAM" id="MobiDB-lite"/>
    </source>
</evidence>
<dbReference type="SUPFAM" id="SSF100920">
    <property type="entry name" value="Heat shock protein 70kD (HSP70), peptide-binding domain"/>
    <property type="match status" value="1"/>
</dbReference>
<keyword evidence="4" id="KW-0597">Phosphoprotein</keyword>
<organism evidence="11 12">
    <name type="scientific">Brassica cretica</name>
    <name type="common">Mustard</name>
    <dbReference type="NCBI Taxonomy" id="69181"/>
    <lineage>
        <taxon>Eukaryota</taxon>
        <taxon>Viridiplantae</taxon>
        <taxon>Streptophyta</taxon>
        <taxon>Embryophyta</taxon>
        <taxon>Tracheophyta</taxon>
        <taxon>Spermatophyta</taxon>
        <taxon>Magnoliopsida</taxon>
        <taxon>eudicotyledons</taxon>
        <taxon>Gunneridae</taxon>
        <taxon>Pentapetalae</taxon>
        <taxon>rosids</taxon>
        <taxon>malvids</taxon>
        <taxon>Brassicales</taxon>
        <taxon>Brassicaceae</taxon>
        <taxon>Brassiceae</taxon>
        <taxon>Brassica</taxon>
    </lineage>
</organism>
<dbReference type="InterPro" id="IPR013126">
    <property type="entry name" value="Hsp_70_fam"/>
</dbReference>
<evidence type="ECO:0000313" key="12">
    <source>
        <dbReference type="Proteomes" id="UP000712600"/>
    </source>
</evidence>
<dbReference type="SUPFAM" id="SSF53067">
    <property type="entry name" value="Actin-like ATPase domain"/>
    <property type="match status" value="1"/>
</dbReference>
<feature type="compositionally biased region" description="Basic and acidic residues" evidence="10">
    <location>
        <begin position="580"/>
        <end position="589"/>
    </location>
</feature>
<dbReference type="FunFam" id="3.30.30.30:FF:000002">
    <property type="entry name" value="Heat shock 70 kDa protein 4"/>
    <property type="match status" value="1"/>
</dbReference>
<gene>
    <name evidence="11" type="ORF">F2Q69_00046987</name>
</gene>
<evidence type="ECO:0000256" key="9">
    <source>
        <dbReference type="ARBA" id="ARBA00055614"/>
    </source>
</evidence>
<dbReference type="Gene3D" id="3.30.420.40">
    <property type="match status" value="1"/>
</dbReference>
<evidence type="ECO:0000256" key="4">
    <source>
        <dbReference type="ARBA" id="ARBA00022553"/>
    </source>
</evidence>
<comment type="subcellular location">
    <subcellularLocation>
        <location evidence="2">Cytoplasm</location>
    </subcellularLocation>
    <subcellularLocation>
        <location evidence="1">Nucleus</location>
    </subcellularLocation>
</comment>
<dbReference type="Gene3D" id="3.30.30.30">
    <property type="match status" value="1"/>
</dbReference>
<dbReference type="FunFam" id="2.60.34.10:FF:000031">
    <property type="entry name" value="Heat shock 70 kDa protein 14"/>
    <property type="match status" value="1"/>
</dbReference>
<keyword evidence="8" id="KW-0539">Nucleus</keyword>
<protein>
    <submittedName>
        <fullName evidence="11">Uncharacterized protein</fullName>
    </submittedName>
</protein>
<dbReference type="Gene3D" id="1.20.1270.10">
    <property type="match status" value="2"/>
</dbReference>
<keyword evidence="3" id="KW-0963">Cytoplasm</keyword>
<dbReference type="GO" id="GO:0005829">
    <property type="term" value="C:cytosol"/>
    <property type="evidence" value="ECO:0007669"/>
    <property type="project" value="TreeGrafter"/>
</dbReference>
<evidence type="ECO:0000256" key="6">
    <source>
        <dbReference type="ARBA" id="ARBA00022840"/>
    </source>
</evidence>
<evidence type="ECO:0000256" key="3">
    <source>
        <dbReference type="ARBA" id="ARBA00022490"/>
    </source>
</evidence>
<accession>A0A8S9PMV0</accession>
<dbReference type="InterPro" id="IPR043129">
    <property type="entry name" value="ATPase_NBD"/>
</dbReference>
<dbReference type="PANTHER" id="PTHR45639:SF18">
    <property type="entry name" value="IG-LIKE DOMAIN-CONTAINING PROTEIN"/>
    <property type="match status" value="1"/>
</dbReference>
<reference evidence="11" key="1">
    <citation type="submission" date="2019-12" db="EMBL/GenBank/DDBJ databases">
        <title>Genome sequencing and annotation of Brassica cretica.</title>
        <authorList>
            <person name="Studholme D.J."/>
            <person name="Sarris P."/>
        </authorList>
    </citation>
    <scope>NUCLEOTIDE SEQUENCE</scope>
    <source>
        <strain evidence="11">PFS-109/04</strain>
        <tissue evidence="11">Leaf</tissue>
    </source>
</reference>
<dbReference type="FunFam" id="3.30.420.40:FF:000171">
    <property type="entry name" value="Heat shock 70 kDa protein 4"/>
    <property type="match status" value="1"/>
</dbReference>
<keyword evidence="5" id="KW-0547">Nucleotide-binding</keyword>
<evidence type="ECO:0000256" key="1">
    <source>
        <dbReference type="ARBA" id="ARBA00004123"/>
    </source>
</evidence>